<dbReference type="RefSeq" id="WP_016208880.1">
    <property type="nucleotide sequence ID" value="NZ_JAMRYU010000012.1"/>
</dbReference>
<dbReference type="AlphaFoldDB" id="A0A9X3XMB3"/>
<reference evidence="1" key="1">
    <citation type="submission" date="2022-05" db="EMBL/GenBank/DDBJ databases">
        <title>Draft genome sequence of Clostridium tertium strain CP3 isolated from Peru.</title>
        <authorList>
            <person name="Hurtado R."/>
            <person name="Lima L."/>
            <person name="Sousa T."/>
            <person name="Jaiswal A.K."/>
            <person name="Tiwari S."/>
            <person name="Maturrano L."/>
            <person name="Brenig B."/>
            <person name="Azevedo V."/>
        </authorList>
    </citation>
    <scope>NUCLEOTIDE SEQUENCE</scope>
    <source>
        <strain evidence="1">CP3</strain>
    </source>
</reference>
<accession>A0A9X3XMB3</accession>
<keyword evidence="2" id="KW-1185">Reference proteome</keyword>
<gene>
    <name evidence="1" type="ORF">NE398_12235</name>
</gene>
<evidence type="ECO:0000313" key="1">
    <source>
        <dbReference type="EMBL" id="MDC4240926.1"/>
    </source>
</evidence>
<evidence type="ECO:0000313" key="2">
    <source>
        <dbReference type="Proteomes" id="UP001141183"/>
    </source>
</evidence>
<protein>
    <submittedName>
        <fullName evidence="1">Uncharacterized protein</fullName>
    </submittedName>
</protein>
<sequence length="112" mass="13548">MDCVKEIQEENQWIVNPDILFRDLLNKMHNDREDMGKEYTISEITNKLDRINKQKKIIENESSYDTAKKVMFSERNGRDYFLFNNREKQDKLTKIVRKKKKDLDGNCIKMKK</sequence>
<organism evidence="1 2">
    <name type="scientific">Clostridium tertium</name>
    <dbReference type="NCBI Taxonomy" id="1559"/>
    <lineage>
        <taxon>Bacteria</taxon>
        <taxon>Bacillati</taxon>
        <taxon>Bacillota</taxon>
        <taxon>Clostridia</taxon>
        <taxon>Eubacteriales</taxon>
        <taxon>Clostridiaceae</taxon>
        <taxon>Clostridium</taxon>
    </lineage>
</organism>
<dbReference type="Proteomes" id="UP001141183">
    <property type="component" value="Unassembled WGS sequence"/>
</dbReference>
<comment type="caution">
    <text evidence="1">The sequence shown here is derived from an EMBL/GenBank/DDBJ whole genome shotgun (WGS) entry which is preliminary data.</text>
</comment>
<name>A0A9X3XMB3_9CLOT</name>
<dbReference type="EMBL" id="JAMRYU010000012">
    <property type="protein sequence ID" value="MDC4240926.1"/>
    <property type="molecule type" value="Genomic_DNA"/>
</dbReference>
<proteinExistence type="predicted"/>